<dbReference type="OrthoDB" id="1450838at2"/>
<evidence type="ECO:0000313" key="4">
    <source>
        <dbReference type="Proteomes" id="UP000184240"/>
    </source>
</evidence>
<organism evidence="3 4">
    <name type="scientific">Leeuwenhoekiella palythoae</name>
    <dbReference type="NCBI Taxonomy" id="573501"/>
    <lineage>
        <taxon>Bacteria</taxon>
        <taxon>Pseudomonadati</taxon>
        <taxon>Bacteroidota</taxon>
        <taxon>Flavobacteriia</taxon>
        <taxon>Flavobacteriales</taxon>
        <taxon>Flavobacteriaceae</taxon>
        <taxon>Leeuwenhoekiella</taxon>
    </lineage>
</organism>
<evidence type="ECO:0000313" key="3">
    <source>
        <dbReference type="EMBL" id="SHH37077.1"/>
    </source>
</evidence>
<feature type="transmembrane region" description="Helical" evidence="1">
    <location>
        <begin position="52"/>
        <end position="71"/>
    </location>
</feature>
<evidence type="ECO:0000256" key="1">
    <source>
        <dbReference type="SAM" id="Phobius"/>
    </source>
</evidence>
<dbReference type="AlphaFoldDB" id="A0A1M5SEQ3"/>
<reference evidence="4" key="1">
    <citation type="submission" date="2016-11" db="EMBL/GenBank/DDBJ databases">
        <authorList>
            <person name="Varghese N."/>
            <person name="Submissions S."/>
        </authorList>
    </citation>
    <scope>NUCLEOTIDE SEQUENCE [LARGE SCALE GENOMIC DNA]</scope>
    <source>
        <strain evidence="4">DSM 19859</strain>
    </source>
</reference>
<reference evidence="3" key="2">
    <citation type="submission" date="2016-11" db="EMBL/GenBank/DDBJ databases">
        <authorList>
            <person name="Jaros S."/>
            <person name="Januszkiewicz K."/>
            <person name="Wedrychowicz H."/>
        </authorList>
    </citation>
    <scope>NUCLEOTIDE SEQUENCE [LARGE SCALE GENOMIC DNA]</scope>
    <source>
        <strain evidence="3">DSM 19859</strain>
    </source>
</reference>
<proteinExistence type="predicted"/>
<dbReference type="Proteomes" id="UP000290037">
    <property type="component" value="Unassembled WGS sequence"/>
</dbReference>
<evidence type="ECO:0000313" key="2">
    <source>
        <dbReference type="EMBL" id="RXG28982.1"/>
    </source>
</evidence>
<reference evidence="2 5" key="3">
    <citation type="submission" date="2018-07" db="EMBL/GenBank/DDBJ databases">
        <title>Leeuwenhoekiella genomics.</title>
        <authorList>
            <person name="Tahon G."/>
            <person name="Willems A."/>
        </authorList>
    </citation>
    <scope>NUCLEOTIDE SEQUENCE [LARGE SCALE GENOMIC DNA]</scope>
    <source>
        <strain evidence="2 5">LMG 24856</strain>
    </source>
</reference>
<dbReference type="RefSeq" id="WP_072979116.1">
    <property type="nucleotide sequence ID" value="NZ_FQXT01000001.1"/>
</dbReference>
<keyword evidence="1" id="KW-0472">Membrane</keyword>
<protein>
    <submittedName>
        <fullName evidence="3">Uncharacterized protein</fullName>
    </submittedName>
</protein>
<feature type="transmembrane region" description="Helical" evidence="1">
    <location>
        <begin position="21"/>
        <end position="40"/>
    </location>
</feature>
<sequence length="77" mass="8706">MSSLQFKNYLKNYSKQLLASSLVWFIGMLLVGYAISNSAAPDQLSELRYIPVYAVAFLSTLCVGLCHYLYWQDAAMD</sequence>
<dbReference type="EMBL" id="FQXT01000001">
    <property type="protein sequence ID" value="SHH37077.1"/>
    <property type="molecule type" value="Genomic_DNA"/>
</dbReference>
<evidence type="ECO:0000313" key="5">
    <source>
        <dbReference type="Proteomes" id="UP000290037"/>
    </source>
</evidence>
<gene>
    <name evidence="2" type="ORF">DSM01_2444</name>
    <name evidence="3" type="ORF">SAMN04487999_0032</name>
</gene>
<dbReference type="Proteomes" id="UP000184240">
    <property type="component" value="Unassembled WGS sequence"/>
</dbReference>
<keyword evidence="1" id="KW-0812">Transmembrane</keyword>
<name>A0A1M5SEQ3_9FLAO</name>
<accession>A0A1M5SEQ3</accession>
<dbReference type="EMBL" id="QOVN01000004">
    <property type="protein sequence ID" value="RXG28982.1"/>
    <property type="molecule type" value="Genomic_DNA"/>
</dbReference>
<keyword evidence="1" id="KW-1133">Transmembrane helix</keyword>
<keyword evidence="5" id="KW-1185">Reference proteome</keyword>